<evidence type="ECO:0000313" key="1">
    <source>
        <dbReference type="EMBL" id="CZR02474.1"/>
    </source>
</evidence>
<name>A0AB38BKQ1_9LACT</name>
<organism evidence="2 4">
    <name type="scientific">Trichococcus flocculiformis</name>
    <dbReference type="NCBI Taxonomy" id="82803"/>
    <lineage>
        <taxon>Bacteria</taxon>
        <taxon>Bacillati</taxon>
        <taxon>Bacillota</taxon>
        <taxon>Bacilli</taxon>
        <taxon>Lactobacillales</taxon>
        <taxon>Carnobacteriaceae</taxon>
        <taxon>Trichococcus</taxon>
    </lineage>
</organism>
<evidence type="ECO:0008006" key="5">
    <source>
        <dbReference type="Google" id="ProtNLM"/>
    </source>
</evidence>
<evidence type="ECO:0000313" key="3">
    <source>
        <dbReference type="Proteomes" id="UP000195947"/>
    </source>
</evidence>
<accession>A0AB38BKQ1</accession>
<keyword evidence="3" id="KW-1185">Reference proteome</keyword>
<sequence>MVKIKIEEYIAEILKQHYNDEWEIIFKQSDLLKYLNLKSGAIHGNSKTRRSLANWYAIYSILTFYVDDGFVGRKKRYLEFDGYQFTKLFIFQRTQYGGSKLQNHGFNSRTNNEFSNKISRDILRPLIVSNGGKYMIHPDYLYVNEIDIVPAVIDIIKEYQSILYTKDSEFAGLLEELKDYSVTRDKKDTLQSFLTDDSEARIFEIISYAILETHYKNQKIYFGLTKTDLKEEYLQLYKTGRTNANDGGIDFVMRPLGRFFQVTEVDSYGKYFLDMEKVNHFPITFVIKTHESSEKIFQDLLDYGTAKSGGLRVLEKLYHDSIEEVITINELTEWLDELNDADIHFLIEEIDRYFKMEMNISEEE</sequence>
<dbReference type="EMBL" id="FOQC01000051">
    <property type="protein sequence ID" value="SFI10446.1"/>
    <property type="molecule type" value="Genomic_DNA"/>
</dbReference>
<protein>
    <recommendedName>
        <fullName evidence="5">Restriction endonuclease</fullName>
    </recommendedName>
</protein>
<comment type="caution">
    <text evidence="2">The sequence shown here is derived from an EMBL/GenBank/DDBJ whole genome shotgun (WGS) entry which is preliminary data.</text>
</comment>
<dbReference type="RefSeq" id="WP_086990553.1">
    <property type="nucleotide sequence ID" value="NZ_FJMZ01000047.1"/>
</dbReference>
<reference evidence="2 4" key="2">
    <citation type="submission" date="2016-10" db="EMBL/GenBank/DDBJ databases">
        <authorList>
            <person name="Varghese N."/>
            <person name="Submissions S."/>
        </authorList>
    </citation>
    <scope>NUCLEOTIDE SEQUENCE [LARGE SCALE GENOMIC DNA]</scope>
    <source>
        <strain evidence="2 4">DSM 2094</strain>
    </source>
</reference>
<gene>
    <name evidence="2" type="ORF">SAMN04488507_10513</name>
    <name evidence="1" type="ORF">TFLO_2744</name>
</gene>
<dbReference type="AlphaFoldDB" id="A0AB38BKQ1"/>
<dbReference type="EMBL" id="FJMZ01000047">
    <property type="protein sequence ID" value="CZR02474.1"/>
    <property type="molecule type" value="Genomic_DNA"/>
</dbReference>
<proteinExistence type="predicted"/>
<dbReference type="Proteomes" id="UP000199686">
    <property type="component" value="Unassembled WGS sequence"/>
</dbReference>
<evidence type="ECO:0000313" key="2">
    <source>
        <dbReference type="EMBL" id="SFI10446.1"/>
    </source>
</evidence>
<dbReference type="Proteomes" id="UP000195947">
    <property type="component" value="Unassembled WGS sequence"/>
</dbReference>
<evidence type="ECO:0000313" key="4">
    <source>
        <dbReference type="Proteomes" id="UP000199686"/>
    </source>
</evidence>
<reference evidence="1 3" key="1">
    <citation type="submission" date="2016-02" db="EMBL/GenBank/DDBJ databases">
        <authorList>
            <person name="Strepis N."/>
        </authorList>
    </citation>
    <scope>NUCLEOTIDE SEQUENCE [LARGE SCALE GENOMIC DNA]</scope>
    <source>
        <strain evidence="1">Trichococcus flocculiformis</strain>
    </source>
</reference>